<feature type="transmembrane region" description="Helical" evidence="11">
    <location>
        <begin position="185"/>
        <end position="211"/>
    </location>
</feature>
<dbReference type="Proteomes" id="UP000245765">
    <property type="component" value="Unassembled WGS sequence"/>
</dbReference>
<evidence type="ECO:0000313" key="14">
    <source>
        <dbReference type="EMBL" id="PWS35997.1"/>
    </source>
</evidence>
<dbReference type="GO" id="GO:0055085">
    <property type="term" value="P:transmembrane transport"/>
    <property type="evidence" value="ECO:0007669"/>
    <property type="project" value="InterPro"/>
</dbReference>
<organism evidence="14 15">
    <name type="scientific">Falsiroseomonas bella</name>
    <dbReference type="NCBI Taxonomy" id="2184016"/>
    <lineage>
        <taxon>Bacteria</taxon>
        <taxon>Pseudomonadati</taxon>
        <taxon>Pseudomonadota</taxon>
        <taxon>Alphaproteobacteria</taxon>
        <taxon>Acetobacterales</taxon>
        <taxon>Roseomonadaceae</taxon>
        <taxon>Falsiroseomonas</taxon>
    </lineage>
</organism>
<evidence type="ECO:0000259" key="13">
    <source>
        <dbReference type="PROSITE" id="PS50928"/>
    </source>
</evidence>
<evidence type="ECO:0000259" key="12">
    <source>
        <dbReference type="PROSITE" id="PS50893"/>
    </source>
</evidence>
<evidence type="ECO:0000256" key="5">
    <source>
        <dbReference type="ARBA" id="ARBA00022475"/>
    </source>
</evidence>
<dbReference type="SMART" id="SM00382">
    <property type="entry name" value="AAA"/>
    <property type="match status" value="1"/>
</dbReference>
<dbReference type="EMBL" id="QGNA01000004">
    <property type="protein sequence ID" value="PWS35997.1"/>
    <property type="molecule type" value="Genomic_DNA"/>
</dbReference>
<dbReference type="Gene3D" id="1.10.3720.10">
    <property type="entry name" value="MetI-like"/>
    <property type="match status" value="1"/>
</dbReference>
<keyword evidence="10 11" id="KW-0472">Membrane</keyword>
<dbReference type="GO" id="GO:0015833">
    <property type="term" value="P:peptide transport"/>
    <property type="evidence" value="ECO:0007669"/>
    <property type="project" value="InterPro"/>
</dbReference>
<reference evidence="15" key="1">
    <citation type="submission" date="2018-05" db="EMBL/GenBank/DDBJ databases">
        <authorList>
            <person name="Du Z."/>
            <person name="Wang X."/>
        </authorList>
    </citation>
    <scope>NUCLEOTIDE SEQUENCE [LARGE SCALE GENOMIC DNA]</scope>
    <source>
        <strain evidence="15">CQN31</strain>
    </source>
</reference>
<comment type="caution">
    <text evidence="14">The sequence shown here is derived from an EMBL/GenBank/DDBJ whole genome shotgun (WGS) entry which is preliminary data.</text>
</comment>
<evidence type="ECO:0000256" key="1">
    <source>
        <dbReference type="ARBA" id="ARBA00004417"/>
    </source>
</evidence>
<dbReference type="GO" id="GO:0016887">
    <property type="term" value="F:ATP hydrolysis activity"/>
    <property type="evidence" value="ECO:0007669"/>
    <property type="project" value="InterPro"/>
</dbReference>
<evidence type="ECO:0000256" key="6">
    <source>
        <dbReference type="ARBA" id="ARBA00022692"/>
    </source>
</evidence>
<dbReference type="InterPro" id="IPR050388">
    <property type="entry name" value="ABC_Ni/Peptide_Import"/>
</dbReference>
<dbReference type="CDD" id="cd03257">
    <property type="entry name" value="ABC_NikE_OppD_transporters"/>
    <property type="match status" value="1"/>
</dbReference>
<keyword evidence="4 11" id="KW-0813">Transport</keyword>
<evidence type="ECO:0000256" key="3">
    <source>
        <dbReference type="ARBA" id="ARBA00005417"/>
    </source>
</evidence>
<feature type="domain" description="ABC transporter" evidence="12">
    <location>
        <begin position="291"/>
        <end position="541"/>
    </location>
</feature>
<dbReference type="InterPro" id="IPR027417">
    <property type="entry name" value="P-loop_NTPase"/>
</dbReference>
<feature type="transmembrane region" description="Helical" evidence="11">
    <location>
        <begin position="232"/>
        <end position="252"/>
    </location>
</feature>
<dbReference type="Pfam" id="PF00005">
    <property type="entry name" value="ABC_tran"/>
    <property type="match status" value="1"/>
</dbReference>
<dbReference type="RefSeq" id="WP_109872363.1">
    <property type="nucleotide sequence ID" value="NZ_QGNA01000004.1"/>
</dbReference>
<dbReference type="GO" id="GO:0005524">
    <property type="term" value="F:ATP binding"/>
    <property type="evidence" value="ECO:0007669"/>
    <property type="project" value="UniProtKB-KW"/>
</dbReference>
<dbReference type="OrthoDB" id="9815712at2"/>
<dbReference type="PROSITE" id="PS00211">
    <property type="entry name" value="ABC_TRANSPORTER_1"/>
    <property type="match status" value="1"/>
</dbReference>
<evidence type="ECO:0000256" key="10">
    <source>
        <dbReference type="ARBA" id="ARBA00023136"/>
    </source>
</evidence>
<evidence type="ECO:0000256" key="9">
    <source>
        <dbReference type="ARBA" id="ARBA00022989"/>
    </source>
</evidence>
<comment type="similarity">
    <text evidence="3">Belongs to the ABC transporter superfamily.</text>
</comment>
<dbReference type="Pfam" id="PF00528">
    <property type="entry name" value="BPD_transp_1"/>
    <property type="match status" value="1"/>
</dbReference>
<dbReference type="SUPFAM" id="SSF161098">
    <property type="entry name" value="MetI-like"/>
    <property type="match status" value="1"/>
</dbReference>
<dbReference type="InterPro" id="IPR003593">
    <property type="entry name" value="AAA+_ATPase"/>
</dbReference>
<dbReference type="AlphaFoldDB" id="A0A317FD89"/>
<keyword evidence="8" id="KW-0067">ATP-binding</keyword>
<name>A0A317FD89_9PROT</name>
<dbReference type="InterPro" id="IPR035906">
    <property type="entry name" value="MetI-like_sf"/>
</dbReference>
<dbReference type="InterPro" id="IPR017871">
    <property type="entry name" value="ABC_transporter-like_CS"/>
</dbReference>
<dbReference type="PROSITE" id="PS50928">
    <property type="entry name" value="ABC_TM1"/>
    <property type="match status" value="1"/>
</dbReference>
<dbReference type="PANTHER" id="PTHR43297">
    <property type="entry name" value="OLIGOPEPTIDE TRANSPORT ATP-BINDING PROTEIN APPD"/>
    <property type="match status" value="1"/>
</dbReference>
<evidence type="ECO:0000313" key="15">
    <source>
        <dbReference type="Proteomes" id="UP000245765"/>
    </source>
</evidence>
<dbReference type="Pfam" id="PF08352">
    <property type="entry name" value="oligo_HPY"/>
    <property type="match status" value="1"/>
</dbReference>
<evidence type="ECO:0000256" key="7">
    <source>
        <dbReference type="ARBA" id="ARBA00022741"/>
    </source>
</evidence>
<gene>
    <name evidence="14" type="ORF">DFH01_17600</name>
</gene>
<dbReference type="InterPro" id="IPR013563">
    <property type="entry name" value="Oligopep_ABC_C"/>
</dbReference>
<dbReference type="Gene3D" id="3.40.50.300">
    <property type="entry name" value="P-loop containing nucleotide triphosphate hydrolases"/>
    <property type="match status" value="1"/>
</dbReference>
<dbReference type="NCBIfam" id="TIGR01727">
    <property type="entry name" value="oligo_HPY"/>
    <property type="match status" value="1"/>
</dbReference>
<protein>
    <submittedName>
        <fullName evidence="14">Peptide ABC transporter permease</fullName>
    </submittedName>
</protein>
<evidence type="ECO:0000256" key="4">
    <source>
        <dbReference type="ARBA" id="ARBA00022448"/>
    </source>
</evidence>
<keyword evidence="5" id="KW-1003">Cell membrane</keyword>
<keyword evidence="7" id="KW-0547">Nucleotide-binding</keyword>
<keyword evidence="6 11" id="KW-0812">Transmembrane</keyword>
<feature type="transmembrane region" description="Helical" evidence="11">
    <location>
        <begin position="68"/>
        <end position="92"/>
    </location>
</feature>
<sequence length="604" mass="64222">MKRLILPGAMVAFIVLLALLAPVLPLPDPVRQDVANRLAAWLPGSPLGRDEFGRDILSRIIWGARASLAVAFASAAIACLVGTTLGLLAGWFRGLAEFFAVRTADVVLCFPPILLALLVVTLLGPGTATLILVLSILYLPGFVRVTYAEVLSARGQDYVEAVRALGAPTPRILSRTVLPNIAGPVLVQFSLAVAAAVVVESGLSFLGLGVVPPTPSWGLMIRGARATMEQAPTYLLYPCLALTVTILAMNMLCDALRDAVDRKGGTRAPKLRAVDRILPGLFPTREPAPLLEVQGLTVDIATPGGAIRPVEDVSFAVRAGETLAIVGESGSGKSITATAVMGLLPPVAQVTAGVARFEGRDLLDLPEEERRRLRGGAIAMVFQDPMSSLNPVHRVGDQVAEAIRAHRDVSAAAASQEAVELLKRVGIADPERRARAYPHELSGGMRQRVMIAMAIANRPRLLIADEPTTALDVTVQAGILDLLAQLRRETGMGVVLITHSLGVVAETADEVVVMYAAQVVERGTVAEVFARPLHPYTRALLAAVPEGDAEPEGIPGVVPRPDAWPPGCRFAPRCSFATPICERPQVLEQAGERLVRCIRWKDLA</sequence>
<feature type="transmembrane region" description="Helical" evidence="11">
    <location>
        <begin position="113"/>
        <end position="139"/>
    </location>
</feature>
<feature type="domain" description="ABC transmembrane type-1" evidence="13">
    <location>
        <begin position="64"/>
        <end position="253"/>
    </location>
</feature>
<dbReference type="InterPro" id="IPR000515">
    <property type="entry name" value="MetI-like"/>
</dbReference>
<dbReference type="CDD" id="cd06261">
    <property type="entry name" value="TM_PBP2"/>
    <property type="match status" value="1"/>
</dbReference>
<dbReference type="GO" id="GO:0005886">
    <property type="term" value="C:plasma membrane"/>
    <property type="evidence" value="ECO:0007669"/>
    <property type="project" value="UniProtKB-SubCell"/>
</dbReference>
<dbReference type="PANTHER" id="PTHR43297:SF2">
    <property type="entry name" value="DIPEPTIDE TRANSPORT ATP-BINDING PROTEIN DPPD"/>
    <property type="match status" value="1"/>
</dbReference>
<keyword evidence="9 11" id="KW-1133">Transmembrane helix</keyword>
<evidence type="ECO:0000256" key="2">
    <source>
        <dbReference type="ARBA" id="ARBA00004651"/>
    </source>
</evidence>
<proteinExistence type="inferred from homology"/>
<keyword evidence="15" id="KW-1185">Reference proteome</keyword>
<dbReference type="SUPFAM" id="SSF52540">
    <property type="entry name" value="P-loop containing nucleoside triphosphate hydrolases"/>
    <property type="match status" value="1"/>
</dbReference>
<evidence type="ECO:0000256" key="8">
    <source>
        <dbReference type="ARBA" id="ARBA00022840"/>
    </source>
</evidence>
<evidence type="ECO:0000256" key="11">
    <source>
        <dbReference type="RuleBase" id="RU363032"/>
    </source>
</evidence>
<dbReference type="FunFam" id="3.40.50.300:FF:000016">
    <property type="entry name" value="Oligopeptide ABC transporter ATP-binding component"/>
    <property type="match status" value="1"/>
</dbReference>
<accession>A0A317FD89</accession>
<dbReference type="PROSITE" id="PS50893">
    <property type="entry name" value="ABC_TRANSPORTER_2"/>
    <property type="match status" value="1"/>
</dbReference>
<comment type="similarity">
    <text evidence="11">Belongs to the binding-protein-dependent transport system permease family.</text>
</comment>
<dbReference type="InterPro" id="IPR003439">
    <property type="entry name" value="ABC_transporter-like_ATP-bd"/>
</dbReference>
<comment type="subcellular location">
    <subcellularLocation>
        <location evidence="1">Cell inner membrane</location>
        <topology evidence="1">Peripheral membrane protein</topology>
    </subcellularLocation>
    <subcellularLocation>
        <location evidence="2 11">Cell membrane</location>
        <topology evidence="2 11">Multi-pass membrane protein</topology>
    </subcellularLocation>
</comment>